<proteinExistence type="predicted"/>
<dbReference type="EMBL" id="CP042190">
    <property type="protein sequence ID" value="QDS71776.1"/>
    <property type="molecule type" value="Genomic_DNA"/>
</dbReference>
<dbReference type="Proteomes" id="UP000316270">
    <property type="component" value="Chromosome 6"/>
</dbReference>
<name>A0A517L810_9PEZI</name>
<dbReference type="STRING" id="50376.A0A517L810"/>
<reference evidence="2 3" key="1">
    <citation type="submission" date="2019-07" db="EMBL/GenBank/DDBJ databases">
        <title>Finished genome of Venturia effusa.</title>
        <authorList>
            <person name="Young C.A."/>
            <person name="Cox M.P."/>
            <person name="Ganley A.R.D."/>
            <person name="David W.J."/>
        </authorList>
    </citation>
    <scope>NUCLEOTIDE SEQUENCE [LARGE SCALE GENOMIC DNA]</scope>
    <source>
        <strain evidence="3">albino</strain>
    </source>
</reference>
<feature type="region of interest" description="Disordered" evidence="1">
    <location>
        <begin position="276"/>
        <end position="301"/>
    </location>
</feature>
<dbReference type="AlphaFoldDB" id="A0A517L810"/>
<evidence type="ECO:0000256" key="1">
    <source>
        <dbReference type="SAM" id="MobiDB-lite"/>
    </source>
</evidence>
<feature type="region of interest" description="Disordered" evidence="1">
    <location>
        <begin position="55"/>
        <end position="161"/>
    </location>
</feature>
<feature type="compositionally biased region" description="Low complexity" evidence="1">
    <location>
        <begin position="1"/>
        <end position="19"/>
    </location>
</feature>
<evidence type="ECO:0000313" key="2">
    <source>
        <dbReference type="EMBL" id="QDS71776.1"/>
    </source>
</evidence>
<accession>A0A517L810</accession>
<keyword evidence="3" id="KW-1185">Reference proteome</keyword>
<protein>
    <submittedName>
        <fullName evidence="2">Uncharacterized protein</fullName>
    </submittedName>
</protein>
<gene>
    <name evidence="2" type="ORF">FKW77_009278</name>
</gene>
<feature type="compositionally biased region" description="Gly residues" evidence="1">
    <location>
        <begin position="284"/>
        <end position="301"/>
    </location>
</feature>
<feature type="region of interest" description="Disordered" evidence="1">
    <location>
        <begin position="1"/>
        <end position="40"/>
    </location>
</feature>
<sequence length="301" mass="31418">MDLNYSASASASAYQQSQQLPPNNLSRFANGPPNGAPPAVGATLLMQREQLLQGQLGGAYSQGTPSTVASSTQGQFSRRPSSTTITPPRNFSPYASANISTSRSPSLSGGLAQSQQRPYSSSTSSLAGQTMTSSSQLAGLQSPSKPASSPSPASVESTSRDQERVTLLLEINQLLLQEIVMLQEAGKGGDVQSPAKTGGEQGAKEEGKSVASQEYVDCMRRMQSNLAYLANVAERASRPTQTQMPWPPLMGVPTTGPAQLPEMYVKLQNMFPAWKTHQAQQKAGGSGNLSPGSGGGTPGGQ</sequence>
<feature type="region of interest" description="Disordered" evidence="1">
    <location>
        <begin position="187"/>
        <end position="210"/>
    </location>
</feature>
<evidence type="ECO:0000313" key="3">
    <source>
        <dbReference type="Proteomes" id="UP000316270"/>
    </source>
</evidence>
<feature type="compositionally biased region" description="Polar residues" evidence="1">
    <location>
        <begin position="64"/>
        <end position="107"/>
    </location>
</feature>
<feature type="compositionally biased region" description="Low complexity" evidence="1">
    <location>
        <begin position="29"/>
        <end position="40"/>
    </location>
</feature>
<dbReference type="OrthoDB" id="2530523at2759"/>
<feature type="compositionally biased region" description="Polar residues" evidence="1">
    <location>
        <begin position="126"/>
        <end position="141"/>
    </location>
</feature>
<feature type="compositionally biased region" description="Low complexity" evidence="1">
    <location>
        <begin position="113"/>
        <end position="125"/>
    </location>
</feature>
<feature type="compositionally biased region" description="Low complexity" evidence="1">
    <location>
        <begin position="142"/>
        <end position="157"/>
    </location>
</feature>
<organism evidence="2 3">
    <name type="scientific">Venturia effusa</name>
    <dbReference type="NCBI Taxonomy" id="50376"/>
    <lineage>
        <taxon>Eukaryota</taxon>
        <taxon>Fungi</taxon>
        <taxon>Dikarya</taxon>
        <taxon>Ascomycota</taxon>
        <taxon>Pezizomycotina</taxon>
        <taxon>Dothideomycetes</taxon>
        <taxon>Pleosporomycetidae</taxon>
        <taxon>Venturiales</taxon>
        <taxon>Venturiaceae</taxon>
        <taxon>Venturia</taxon>
    </lineage>
</organism>